<gene>
    <name evidence="6" type="ORF">GU927_001915</name>
</gene>
<dbReference type="InterPro" id="IPR014710">
    <property type="entry name" value="RmlC-like_jellyroll"/>
</dbReference>
<dbReference type="PROSITE" id="PS51063">
    <property type="entry name" value="HTH_CRP_2"/>
    <property type="match status" value="1"/>
</dbReference>
<dbReference type="Gene3D" id="2.60.120.10">
    <property type="entry name" value="Jelly Rolls"/>
    <property type="match status" value="1"/>
</dbReference>
<evidence type="ECO:0000256" key="1">
    <source>
        <dbReference type="ARBA" id="ARBA00023015"/>
    </source>
</evidence>
<evidence type="ECO:0000313" key="6">
    <source>
        <dbReference type="EMBL" id="MBU9696594.1"/>
    </source>
</evidence>
<organism evidence="6 7">
    <name type="scientific">Paragemmobacter amnigenus</name>
    <dbReference type="NCBI Taxonomy" id="2852097"/>
    <lineage>
        <taxon>Bacteria</taxon>
        <taxon>Pseudomonadati</taxon>
        <taxon>Pseudomonadota</taxon>
        <taxon>Alphaproteobacteria</taxon>
        <taxon>Rhodobacterales</taxon>
        <taxon>Paracoccaceae</taxon>
        <taxon>Paragemmobacter</taxon>
    </lineage>
</organism>
<dbReference type="Pfam" id="PF13545">
    <property type="entry name" value="HTH_Crp_2"/>
    <property type="match status" value="1"/>
</dbReference>
<dbReference type="InterPro" id="IPR012318">
    <property type="entry name" value="HTH_CRP"/>
</dbReference>
<keyword evidence="3" id="KW-0804">Transcription</keyword>
<dbReference type="PANTHER" id="PTHR24567">
    <property type="entry name" value="CRP FAMILY TRANSCRIPTIONAL REGULATORY PROTEIN"/>
    <property type="match status" value="1"/>
</dbReference>
<dbReference type="EMBL" id="JAAATX020000001">
    <property type="protein sequence ID" value="MBU9696594.1"/>
    <property type="molecule type" value="Genomic_DNA"/>
</dbReference>
<dbReference type="SUPFAM" id="SSF46785">
    <property type="entry name" value="Winged helix' DNA-binding domain"/>
    <property type="match status" value="1"/>
</dbReference>
<dbReference type="InterPro" id="IPR036390">
    <property type="entry name" value="WH_DNA-bd_sf"/>
</dbReference>
<evidence type="ECO:0000256" key="2">
    <source>
        <dbReference type="ARBA" id="ARBA00023125"/>
    </source>
</evidence>
<dbReference type="InterPro" id="IPR050397">
    <property type="entry name" value="Env_Response_Regulators"/>
</dbReference>
<accession>A0ABS6IYK2</accession>
<comment type="caution">
    <text evidence="6">The sequence shown here is derived from an EMBL/GenBank/DDBJ whole genome shotgun (WGS) entry which is preliminary data.</text>
</comment>
<protein>
    <submittedName>
        <fullName evidence="6">Crp/Fnr family transcriptional regulator</fullName>
    </submittedName>
</protein>
<dbReference type="PANTHER" id="PTHR24567:SF74">
    <property type="entry name" value="HTH-TYPE TRANSCRIPTIONAL REGULATOR ARCR"/>
    <property type="match status" value="1"/>
</dbReference>
<keyword evidence="7" id="KW-1185">Reference proteome</keyword>
<dbReference type="InterPro" id="IPR018488">
    <property type="entry name" value="cNMP-bd_CS"/>
</dbReference>
<keyword evidence="2" id="KW-0238">DNA-binding</keyword>
<dbReference type="SMART" id="SM00100">
    <property type="entry name" value="cNMP"/>
    <property type="match status" value="1"/>
</dbReference>
<keyword evidence="1" id="KW-0805">Transcription regulation</keyword>
<evidence type="ECO:0000256" key="3">
    <source>
        <dbReference type="ARBA" id="ARBA00023163"/>
    </source>
</evidence>
<dbReference type="Proteomes" id="UP000731907">
    <property type="component" value="Unassembled WGS sequence"/>
</dbReference>
<name>A0ABS6IYK2_9RHOB</name>
<evidence type="ECO:0000313" key="7">
    <source>
        <dbReference type="Proteomes" id="UP000731907"/>
    </source>
</evidence>
<dbReference type="InterPro" id="IPR000595">
    <property type="entry name" value="cNMP-bd_dom"/>
</dbReference>
<evidence type="ECO:0000259" key="4">
    <source>
        <dbReference type="PROSITE" id="PS50042"/>
    </source>
</evidence>
<dbReference type="Pfam" id="PF00027">
    <property type="entry name" value="cNMP_binding"/>
    <property type="match status" value="1"/>
</dbReference>
<dbReference type="PROSITE" id="PS50042">
    <property type="entry name" value="CNMP_BINDING_3"/>
    <property type="match status" value="1"/>
</dbReference>
<dbReference type="Gene3D" id="1.10.10.10">
    <property type="entry name" value="Winged helix-like DNA-binding domain superfamily/Winged helix DNA-binding domain"/>
    <property type="match status" value="1"/>
</dbReference>
<dbReference type="CDD" id="cd00038">
    <property type="entry name" value="CAP_ED"/>
    <property type="match status" value="1"/>
</dbReference>
<dbReference type="InterPro" id="IPR018490">
    <property type="entry name" value="cNMP-bd_dom_sf"/>
</dbReference>
<dbReference type="InterPro" id="IPR036388">
    <property type="entry name" value="WH-like_DNA-bd_sf"/>
</dbReference>
<reference evidence="6 7" key="1">
    <citation type="submission" date="2021-06" db="EMBL/GenBank/DDBJ databases">
        <title>Rhodobacteraceae bacterium strain HSP-20.</title>
        <authorList>
            <person name="Chen W.-M."/>
        </authorList>
    </citation>
    <scope>NUCLEOTIDE SEQUENCE [LARGE SCALE GENOMIC DNA]</scope>
    <source>
        <strain evidence="6 7">HSP-20</strain>
    </source>
</reference>
<sequence>MTTGQGRQEAMSLLQACAPFHGLDEGVLADLAALSVWRSWSTGETVFQRGEAGNHLIILRRGRLRLSLVSAAGKEVLLGTVGPGGMVGEVALIDGQPRSADAAALEPAEGLLLRRDGFLAAMSRQPQLGLNMARYLCTLLRNTNFQMESIALHDLRARLVRFVLLGLRQAHGESLPPRAELRVGLTQGELSALLGASRPKLNRALHELIDEGALSRKGDTLVCDVTLLRQIADESGATED</sequence>
<dbReference type="PROSITE" id="PS00889">
    <property type="entry name" value="CNMP_BINDING_2"/>
    <property type="match status" value="1"/>
</dbReference>
<feature type="domain" description="Cyclic nucleotide-binding" evidence="4">
    <location>
        <begin position="19"/>
        <end position="118"/>
    </location>
</feature>
<dbReference type="RefSeq" id="WP_161760622.1">
    <property type="nucleotide sequence ID" value="NZ_JAAATX020000001.1"/>
</dbReference>
<feature type="domain" description="HTH crp-type" evidence="5">
    <location>
        <begin position="153"/>
        <end position="227"/>
    </location>
</feature>
<dbReference type="SUPFAM" id="SSF51206">
    <property type="entry name" value="cAMP-binding domain-like"/>
    <property type="match status" value="1"/>
</dbReference>
<evidence type="ECO:0000259" key="5">
    <source>
        <dbReference type="PROSITE" id="PS51063"/>
    </source>
</evidence>
<proteinExistence type="predicted"/>